<name>A7GX34_CAMC5</name>
<dbReference type="Proteomes" id="UP000006380">
    <property type="component" value="Chromosome"/>
</dbReference>
<evidence type="ECO:0000313" key="2">
    <source>
        <dbReference type="Proteomes" id="UP000006380"/>
    </source>
</evidence>
<dbReference type="STRING" id="360105.CCV52592_0986"/>
<keyword evidence="2" id="KW-1185">Reference proteome</keyword>
<dbReference type="RefSeq" id="WP_011991967.1">
    <property type="nucleotide sequence ID" value="NC_009715.2"/>
</dbReference>
<evidence type="ECO:0000313" key="1">
    <source>
        <dbReference type="EMBL" id="EAT99855.1"/>
    </source>
</evidence>
<organism evidence="1 2">
    <name type="scientific">Campylobacter curvus (strain 525.92)</name>
    <dbReference type="NCBI Taxonomy" id="360105"/>
    <lineage>
        <taxon>Bacteria</taxon>
        <taxon>Pseudomonadati</taxon>
        <taxon>Campylobacterota</taxon>
        <taxon>Epsilonproteobacteria</taxon>
        <taxon>Campylobacterales</taxon>
        <taxon>Campylobacteraceae</taxon>
        <taxon>Campylobacter</taxon>
    </lineage>
</organism>
<reference evidence="1" key="1">
    <citation type="submission" date="2016-07" db="EMBL/GenBank/DDBJ databases">
        <title>Comparative genomics of the Campylobacter concisus group.</title>
        <authorList>
            <person name="Miller W.G."/>
            <person name="Yee E."/>
            <person name="Chapman M.H."/>
            <person name="Huynh S."/>
            <person name="Bono J.L."/>
            <person name="On S.L.W."/>
            <person name="StLeger J."/>
            <person name="Foster G."/>
            <person name="Parker C.T."/>
        </authorList>
    </citation>
    <scope>NUCLEOTIDE SEQUENCE</scope>
    <source>
        <strain evidence="1">525.92</strain>
    </source>
</reference>
<dbReference type="KEGG" id="ccv:CCV52592_0986"/>
<sequence length="167" mass="18611">MSEDVFGNKFDEMSGDLVEAVEENFQEGSQMIESLEADEILERSDEDLGGAHEQDPAIQDRAKILADFSPENENKILAVIKNESLSESEISSLVNLGKKDIMITLARSQKLNAAEIEALLPNAPYMAVKMLIEHQDIAAVRDKILAKISARPELYKEMIAEYKGGKW</sequence>
<dbReference type="EMBL" id="CP000767">
    <property type="protein sequence ID" value="EAT99855.1"/>
    <property type="molecule type" value="Genomic_DNA"/>
</dbReference>
<accession>A7GX34</accession>
<dbReference type="HOGENOM" id="CLU_1591536_0_0_7"/>
<dbReference type="OrthoDB" id="9917287at2"/>
<gene>
    <name evidence="1" type="ORF">CCV52592_0986</name>
</gene>
<dbReference type="AlphaFoldDB" id="A7GX34"/>
<protein>
    <submittedName>
        <fullName evidence="1">Uncharacterized protein</fullName>
    </submittedName>
</protein>
<proteinExistence type="predicted"/>